<keyword evidence="2" id="KW-1185">Reference proteome</keyword>
<evidence type="ECO:0000313" key="1">
    <source>
        <dbReference type="EMBL" id="TWW10820.1"/>
    </source>
</evidence>
<dbReference type="AlphaFoldDB" id="A0A5C6M7N7"/>
<proteinExistence type="predicted"/>
<dbReference type="EMBL" id="SRHE01000077">
    <property type="protein sequence ID" value="TWW10820.1"/>
    <property type="molecule type" value="Genomic_DNA"/>
</dbReference>
<accession>A0A5C6M7N7</accession>
<protein>
    <submittedName>
        <fullName evidence="1">Uncharacterized protein</fullName>
    </submittedName>
</protein>
<gene>
    <name evidence="1" type="ORF">E3A20_06010</name>
</gene>
<sequence>MKDHDSQAENIVISVSVKFAEPLPVEFWWRVFLYTHGTSEDPSPLSYLERVTVDEGHDALL</sequence>
<dbReference type="Proteomes" id="UP000321083">
    <property type="component" value="Unassembled WGS sequence"/>
</dbReference>
<evidence type="ECO:0000313" key="2">
    <source>
        <dbReference type="Proteomes" id="UP000321083"/>
    </source>
</evidence>
<reference evidence="1 2" key="1">
    <citation type="submission" date="2019-08" db="EMBL/GenBank/DDBJ databases">
        <title>100 year-old enigma solved: identification of Planctomyces bekefii, the type genus and species of the phylum Planctomycetes.</title>
        <authorList>
            <person name="Svetlana D.N."/>
            <person name="Overmann J."/>
        </authorList>
    </citation>
    <scope>NUCLEOTIDE SEQUENCE [LARGE SCALE GENOMIC DNA]</scope>
    <source>
        <strain evidence="1">Phe10_nw2017</strain>
    </source>
</reference>
<name>A0A5C6M7N7_9PLAN</name>
<comment type="caution">
    <text evidence="1">The sequence shown here is derived from an EMBL/GenBank/DDBJ whole genome shotgun (WGS) entry which is preliminary data.</text>
</comment>
<reference evidence="1 2" key="2">
    <citation type="submission" date="2019-08" db="EMBL/GenBank/DDBJ databases">
        <authorList>
            <person name="Henke P."/>
        </authorList>
    </citation>
    <scope>NUCLEOTIDE SEQUENCE [LARGE SCALE GENOMIC DNA]</scope>
    <source>
        <strain evidence="1">Phe10_nw2017</strain>
    </source>
</reference>
<organism evidence="1 2">
    <name type="scientific">Planctomyces bekefii</name>
    <dbReference type="NCBI Taxonomy" id="1653850"/>
    <lineage>
        <taxon>Bacteria</taxon>
        <taxon>Pseudomonadati</taxon>
        <taxon>Planctomycetota</taxon>
        <taxon>Planctomycetia</taxon>
        <taxon>Planctomycetales</taxon>
        <taxon>Planctomycetaceae</taxon>
        <taxon>Planctomyces</taxon>
    </lineage>
</organism>